<keyword evidence="2" id="KW-1185">Reference proteome</keyword>
<dbReference type="Proteomes" id="UP001234297">
    <property type="component" value="Chromosome 4"/>
</dbReference>
<proteinExistence type="predicted"/>
<gene>
    <name evidence="1" type="ORF">MRB53_014493</name>
</gene>
<evidence type="ECO:0000313" key="1">
    <source>
        <dbReference type="EMBL" id="KAJ8618307.1"/>
    </source>
</evidence>
<evidence type="ECO:0000313" key="2">
    <source>
        <dbReference type="Proteomes" id="UP001234297"/>
    </source>
</evidence>
<accession>A0ACC2KBE4</accession>
<protein>
    <submittedName>
        <fullName evidence="1">Uncharacterized protein</fullName>
    </submittedName>
</protein>
<reference evidence="1 2" key="1">
    <citation type="journal article" date="2022" name="Hortic Res">
        <title>A haplotype resolved chromosomal level avocado genome allows analysis of novel avocado genes.</title>
        <authorList>
            <person name="Nath O."/>
            <person name="Fletcher S.J."/>
            <person name="Hayward A."/>
            <person name="Shaw L.M."/>
            <person name="Masouleh A.K."/>
            <person name="Furtado A."/>
            <person name="Henry R.J."/>
            <person name="Mitter N."/>
        </authorList>
    </citation>
    <scope>NUCLEOTIDE SEQUENCE [LARGE SCALE GENOMIC DNA]</scope>
    <source>
        <strain evidence="2">cv. Hass</strain>
    </source>
</reference>
<name>A0ACC2KBE4_PERAE</name>
<comment type="caution">
    <text evidence="1">The sequence shown here is derived from an EMBL/GenBank/DDBJ whole genome shotgun (WGS) entry which is preliminary data.</text>
</comment>
<organism evidence="1 2">
    <name type="scientific">Persea americana</name>
    <name type="common">Avocado</name>
    <dbReference type="NCBI Taxonomy" id="3435"/>
    <lineage>
        <taxon>Eukaryota</taxon>
        <taxon>Viridiplantae</taxon>
        <taxon>Streptophyta</taxon>
        <taxon>Embryophyta</taxon>
        <taxon>Tracheophyta</taxon>
        <taxon>Spermatophyta</taxon>
        <taxon>Magnoliopsida</taxon>
        <taxon>Magnoliidae</taxon>
        <taxon>Laurales</taxon>
        <taxon>Lauraceae</taxon>
        <taxon>Persea</taxon>
    </lineage>
</organism>
<dbReference type="EMBL" id="CM056812">
    <property type="protein sequence ID" value="KAJ8618307.1"/>
    <property type="molecule type" value="Genomic_DNA"/>
</dbReference>
<sequence>MGEKEGEMEVKSAKSRFKTVCVFCGSSTGKRNCYKDAALELGKELVSRRVNLVYGGGSVGLMGLVSQAVHGGGGHVLGIIPKTLMSKEITGETVGEVRPVADMHQRKAEMARHSDAFIALPGGYGTLEELLEVITWAQLGIHNKPVGLLNVDGYYNSLLTFIDKAVDDGFIKPFQRNIFVSAPNAEELVQKLEEYEPVHDEVVSKLSWENEQVGYNSTLQAEIAR</sequence>